<evidence type="ECO:0000313" key="21">
    <source>
        <dbReference type="Proteomes" id="UP000001514"/>
    </source>
</evidence>
<evidence type="ECO:0000256" key="7">
    <source>
        <dbReference type="ARBA" id="ARBA00022729"/>
    </source>
</evidence>
<dbReference type="GO" id="GO:0004674">
    <property type="term" value="F:protein serine/threonine kinase activity"/>
    <property type="evidence" value="ECO:0007669"/>
    <property type="project" value="UniProtKB-KW"/>
</dbReference>
<dbReference type="PANTHER" id="PTHR45974:SF266">
    <property type="entry name" value="LEUCINE-RICH REPEAT RECEPTOR PROTEIN KINASE HPCA1"/>
    <property type="match status" value="1"/>
</dbReference>
<dbReference type="PROSITE" id="PS50011">
    <property type="entry name" value="PROTEIN_KINASE_DOM"/>
    <property type="match status" value="1"/>
</dbReference>
<dbReference type="Pfam" id="PF00560">
    <property type="entry name" value="LRR_1"/>
    <property type="match status" value="3"/>
</dbReference>
<dbReference type="InterPro" id="IPR008271">
    <property type="entry name" value="Ser/Thr_kinase_AS"/>
</dbReference>
<keyword evidence="9 16" id="KW-0547">Nucleotide-binding</keyword>
<evidence type="ECO:0000256" key="18">
    <source>
        <dbReference type="SAM" id="SignalP"/>
    </source>
</evidence>
<feature type="domain" description="Protein kinase" evidence="19">
    <location>
        <begin position="602"/>
        <end position="873"/>
    </location>
</feature>
<dbReference type="SUPFAM" id="SSF52058">
    <property type="entry name" value="L domain-like"/>
    <property type="match status" value="1"/>
</dbReference>
<dbReference type="InterPro" id="IPR000719">
    <property type="entry name" value="Prot_kinase_dom"/>
</dbReference>
<dbReference type="Proteomes" id="UP000001514">
    <property type="component" value="Unassembled WGS sequence"/>
</dbReference>
<gene>
    <name evidence="20" type="ORF">SELMODRAFT_438263</name>
</gene>
<dbReference type="PANTHER" id="PTHR45974">
    <property type="entry name" value="RECEPTOR-LIKE PROTEIN 55"/>
    <property type="match status" value="1"/>
</dbReference>
<dbReference type="OMA" id="CAINPQD"/>
<dbReference type="Gene3D" id="3.80.10.10">
    <property type="entry name" value="Ribonuclease Inhibitor"/>
    <property type="match status" value="3"/>
</dbReference>
<evidence type="ECO:0000256" key="13">
    <source>
        <dbReference type="ARBA" id="ARBA00023136"/>
    </source>
</evidence>
<keyword evidence="8" id="KW-0677">Repeat</keyword>
<reference evidence="20 21" key="1">
    <citation type="journal article" date="2011" name="Science">
        <title>The Selaginella genome identifies genetic changes associated with the evolution of vascular plants.</title>
        <authorList>
            <person name="Banks J.A."/>
            <person name="Nishiyama T."/>
            <person name="Hasebe M."/>
            <person name="Bowman J.L."/>
            <person name="Gribskov M."/>
            <person name="dePamphilis C."/>
            <person name="Albert V.A."/>
            <person name="Aono N."/>
            <person name="Aoyama T."/>
            <person name="Ambrose B.A."/>
            <person name="Ashton N.W."/>
            <person name="Axtell M.J."/>
            <person name="Barker E."/>
            <person name="Barker M.S."/>
            <person name="Bennetzen J.L."/>
            <person name="Bonawitz N.D."/>
            <person name="Chapple C."/>
            <person name="Cheng C."/>
            <person name="Correa L.G."/>
            <person name="Dacre M."/>
            <person name="DeBarry J."/>
            <person name="Dreyer I."/>
            <person name="Elias M."/>
            <person name="Engstrom E.M."/>
            <person name="Estelle M."/>
            <person name="Feng L."/>
            <person name="Finet C."/>
            <person name="Floyd S.K."/>
            <person name="Frommer W.B."/>
            <person name="Fujita T."/>
            <person name="Gramzow L."/>
            <person name="Gutensohn M."/>
            <person name="Harholt J."/>
            <person name="Hattori M."/>
            <person name="Heyl A."/>
            <person name="Hirai T."/>
            <person name="Hiwatashi Y."/>
            <person name="Ishikawa M."/>
            <person name="Iwata M."/>
            <person name="Karol K.G."/>
            <person name="Koehler B."/>
            <person name="Kolukisaoglu U."/>
            <person name="Kubo M."/>
            <person name="Kurata T."/>
            <person name="Lalonde S."/>
            <person name="Li K."/>
            <person name="Li Y."/>
            <person name="Litt A."/>
            <person name="Lyons E."/>
            <person name="Manning G."/>
            <person name="Maruyama T."/>
            <person name="Michael T.P."/>
            <person name="Mikami K."/>
            <person name="Miyazaki S."/>
            <person name="Morinaga S."/>
            <person name="Murata T."/>
            <person name="Mueller-Roeber B."/>
            <person name="Nelson D.R."/>
            <person name="Obara M."/>
            <person name="Oguri Y."/>
            <person name="Olmstead R.G."/>
            <person name="Onodera N."/>
            <person name="Petersen B.L."/>
            <person name="Pils B."/>
            <person name="Prigge M."/>
            <person name="Rensing S.A."/>
            <person name="Riano-Pachon D.M."/>
            <person name="Roberts A.W."/>
            <person name="Sato Y."/>
            <person name="Scheller H.V."/>
            <person name="Schulz B."/>
            <person name="Schulz C."/>
            <person name="Shakirov E.V."/>
            <person name="Shibagaki N."/>
            <person name="Shinohara N."/>
            <person name="Shippen D.E."/>
            <person name="Soerensen I."/>
            <person name="Sotooka R."/>
            <person name="Sugimoto N."/>
            <person name="Sugita M."/>
            <person name="Sumikawa N."/>
            <person name="Tanurdzic M."/>
            <person name="Theissen G."/>
            <person name="Ulvskov P."/>
            <person name="Wakazuki S."/>
            <person name="Weng J.K."/>
            <person name="Willats W.W."/>
            <person name="Wipf D."/>
            <person name="Wolf P.G."/>
            <person name="Yang L."/>
            <person name="Zimmer A.D."/>
            <person name="Zhu Q."/>
            <person name="Mitros T."/>
            <person name="Hellsten U."/>
            <person name="Loque D."/>
            <person name="Otillar R."/>
            <person name="Salamov A."/>
            <person name="Schmutz J."/>
            <person name="Shapiro H."/>
            <person name="Lindquist E."/>
            <person name="Lucas S."/>
            <person name="Rokhsar D."/>
            <person name="Grigoriev I.V."/>
        </authorList>
    </citation>
    <scope>NUCLEOTIDE SEQUENCE [LARGE SCALE GENOMIC DNA]</scope>
</reference>
<accession>D8QVF1</accession>
<dbReference type="InterPro" id="IPR001245">
    <property type="entry name" value="Ser-Thr/Tyr_kinase_cat_dom"/>
</dbReference>
<dbReference type="FunCoup" id="D8QVF1">
    <property type="interactions" value="1296"/>
</dbReference>
<feature type="signal peptide" evidence="18">
    <location>
        <begin position="1"/>
        <end position="23"/>
    </location>
</feature>
<dbReference type="FunFam" id="1.10.510.10:FF:000453">
    <property type="entry name" value="LRR receptor-like serine/threonine-protein kinase HSL2"/>
    <property type="match status" value="1"/>
</dbReference>
<evidence type="ECO:0000256" key="16">
    <source>
        <dbReference type="PROSITE-ProRule" id="PRU10141"/>
    </source>
</evidence>
<dbReference type="InterPro" id="IPR017441">
    <property type="entry name" value="Protein_kinase_ATP_BS"/>
</dbReference>
<dbReference type="KEGG" id="smo:SELMODRAFT_438263"/>
<dbReference type="PROSITE" id="PS00107">
    <property type="entry name" value="PROTEIN_KINASE_ATP"/>
    <property type="match status" value="1"/>
</dbReference>
<dbReference type="CDD" id="cd14066">
    <property type="entry name" value="STKc_IRAK"/>
    <property type="match status" value="1"/>
</dbReference>
<comment type="subcellular location">
    <subcellularLocation>
        <location evidence="1">Membrane</location>
        <topology evidence="1">Single-pass type I membrane protein</topology>
    </subcellularLocation>
</comment>
<dbReference type="GO" id="GO:0016020">
    <property type="term" value="C:membrane"/>
    <property type="evidence" value="ECO:0007669"/>
    <property type="project" value="UniProtKB-SubCell"/>
</dbReference>
<dbReference type="Pfam" id="PF07714">
    <property type="entry name" value="PK_Tyr_Ser-Thr"/>
    <property type="match status" value="1"/>
</dbReference>
<sequence length="923" mass="99733">MGLARWAIQIILLWMFLASVALAVTNPADTAALRAVRAGWTSSNLNWNGDDPCGGWQGIGCENGGQNVTSLDLGDFRLGGRLLPAIGDLVNLRTLILAFNPLITGLIPSELGRLSNLEFLGLNSNRLDGSIPPELGLLTNCTWFDLSENNLSGELPVSSGIAGVGLNNLTSAIHFHLNNNSFVGRVPEEISVLPNLIHFLVDSNSMSGEIPAALANLPSLEILRLDNNNFSGPFPNITRLSGTLHEIHIRNNSFTSFPDISSLSQLLFVSMGLNRFPPQALPSFSTLRNLQSLELDGSNLSGDPSALLLISTLETLSLASNNLNSTLDLGNTSPSLTSIDLANNRIPEVSRAPPSSSYSVTLGGNPACNTPNLPSYINCSSNALGNEAWRPRQNCSSTNRICPREEIFNEASCTCGIPYILRFQFNAPTFSAMTSDRNEALRSEIARGTGIFIDQVWVDNFVFTDNFRFNATVAFFPPVGVRELSDQVKTDILRRYVLHTIDLIGFDPYHVFPIDLGDVTIRNGNGGLSAGAIAGISIGAVLVVLLVAGYAIRQKFRADKAKQATNPFASWGGGGKDNGEAPVIKGVRSFSFADLKKATSNFSSSHEIGVGGYGKVYKGFLLTGEVVAIKRAQAGSMQGAHEFKTEIELLSRLHHKNLVELVGFCFEHGEQMLVYEYMAGGSIHDHLMDQSKVFSWNKRLEIAIGSARGLSYLHELANPPIIHRDIKSSNILLDEMFVAKVADLGLSKVSMADEGKTHVSTQVKGTLGYLDPEYYMTNQLTDKSDVYSFGVVLLELLTARPPIENGKYVVREIRTALARGGLEEVIPLLDSSLEGYSARDLKRYLSLAMACVEEAAAQRPSMNDIVKELESLLGSSGGFRGSSVGGGEFHAISLYDDDSVALSSAGAFEYSGGYHISSKVEPK</sequence>
<evidence type="ECO:0000313" key="20">
    <source>
        <dbReference type="EMBL" id="EFJ36046.1"/>
    </source>
</evidence>
<evidence type="ECO:0000256" key="17">
    <source>
        <dbReference type="SAM" id="Phobius"/>
    </source>
</evidence>
<dbReference type="InterPro" id="IPR032675">
    <property type="entry name" value="LRR_dom_sf"/>
</dbReference>
<name>D8QVF1_SELML</name>
<evidence type="ECO:0000256" key="2">
    <source>
        <dbReference type="ARBA" id="ARBA00012513"/>
    </source>
</evidence>
<evidence type="ECO:0000256" key="14">
    <source>
        <dbReference type="ARBA" id="ARBA00023170"/>
    </source>
</evidence>
<keyword evidence="6 17" id="KW-0812">Transmembrane</keyword>
<evidence type="ECO:0000256" key="15">
    <source>
        <dbReference type="ARBA" id="ARBA00023180"/>
    </source>
</evidence>
<dbReference type="FunFam" id="3.80.10.10:FF:000129">
    <property type="entry name" value="Leucine-rich repeat receptor-like kinase"/>
    <property type="match status" value="1"/>
</dbReference>
<evidence type="ECO:0000256" key="9">
    <source>
        <dbReference type="ARBA" id="ARBA00022741"/>
    </source>
</evidence>
<keyword evidence="15" id="KW-0325">Glycoprotein</keyword>
<proteinExistence type="predicted"/>
<evidence type="ECO:0000256" key="12">
    <source>
        <dbReference type="ARBA" id="ARBA00022989"/>
    </source>
</evidence>
<protein>
    <recommendedName>
        <fullName evidence="2">non-specific serine/threonine protein kinase</fullName>
        <ecNumber evidence="2">2.7.11.1</ecNumber>
    </recommendedName>
</protein>
<evidence type="ECO:0000256" key="6">
    <source>
        <dbReference type="ARBA" id="ARBA00022692"/>
    </source>
</evidence>
<dbReference type="Gene3D" id="1.10.510.10">
    <property type="entry name" value="Transferase(Phosphotransferase) domain 1"/>
    <property type="match status" value="1"/>
</dbReference>
<evidence type="ECO:0000256" key="4">
    <source>
        <dbReference type="ARBA" id="ARBA00022614"/>
    </source>
</evidence>
<dbReference type="SMART" id="SM00220">
    <property type="entry name" value="S_TKc"/>
    <property type="match status" value="1"/>
</dbReference>
<dbReference type="Gene3D" id="3.30.200.20">
    <property type="entry name" value="Phosphorylase Kinase, domain 1"/>
    <property type="match status" value="1"/>
</dbReference>
<evidence type="ECO:0000259" key="19">
    <source>
        <dbReference type="PROSITE" id="PS50011"/>
    </source>
</evidence>
<evidence type="ECO:0000256" key="10">
    <source>
        <dbReference type="ARBA" id="ARBA00022777"/>
    </source>
</evidence>
<dbReference type="FunFam" id="3.30.200.20:FF:000328">
    <property type="entry name" value="Leucine-rich repeat protein kinase family protein"/>
    <property type="match status" value="1"/>
</dbReference>
<dbReference type="InterPro" id="IPR011009">
    <property type="entry name" value="Kinase-like_dom_sf"/>
</dbReference>
<keyword evidence="3" id="KW-0723">Serine/threonine-protein kinase</keyword>
<evidence type="ECO:0000256" key="5">
    <source>
        <dbReference type="ARBA" id="ARBA00022679"/>
    </source>
</evidence>
<dbReference type="EC" id="2.7.11.1" evidence="2"/>
<dbReference type="HOGENOM" id="CLU_000288_14_3_1"/>
<keyword evidence="12 17" id="KW-1133">Transmembrane helix</keyword>
<keyword evidence="21" id="KW-1185">Reference proteome</keyword>
<feature type="chain" id="PRO_5003121284" description="non-specific serine/threonine protein kinase" evidence="18">
    <location>
        <begin position="24"/>
        <end position="923"/>
    </location>
</feature>
<feature type="binding site" evidence="16">
    <location>
        <position position="630"/>
    </location>
    <ligand>
        <name>ATP</name>
        <dbReference type="ChEBI" id="CHEBI:30616"/>
    </ligand>
</feature>
<keyword evidence="5" id="KW-0808">Transferase</keyword>
<evidence type="ECO:0000256" key="8">
    <source>
        <dbReference type="ARBA" id="ARBA00022737"/>
    </source>
</evidence>
<dbReference type="SUPFAM" id="SSF56112">
    <property type="entry name" value="Protein kinase-like (PK-like)"/>
    <property type="match status" value="1"/>
</dbReference>
<dbReference type="InParanoid" id="D8QVF1"/>
<dbReference type="GO" id="GO:0005524">
    <property type="term" value="F:ATP binding"/>
    <property type="evidence" value="ECO:0007669"/>
    <property type="project" value="UniProtKB-UniRule"/>
</dbReference>
<dbReference type="PROSITE" id="PS00108">
    <property type="entry name" value="PROTEIN_KINASE_ST"/>
    <property type="match status" value="1"/>
</dbReference>
<evidence type="ECO:0000256" key="11">
    <source>
        <dbReference type="ARBA" id="ARBA00022840"/>
    </source>
</evidence>
<keyword evidence="7 18" id="KW-0732">Signal</keyword>
<evidence type="ECO:0000256" key="3">
    <source>
        <dbReference type="ARBA" id="ARBA00022527"/>
    </source>
</evidence>
<organism evidence="21">
    <name type="scientific">Selaginella moellendorffii</name>
    <name type="common">Spikemoss</name>
    <dbReference type="NCBI Taxonomy" id="88036"/>
    <lineage>
        <taxon>Eukaryota</taxon>
        <taxon>Viridiplantae</taxon>
        <taxon>Streptophyta</taxon>
        <taxon>Embryophyta</taxon>
        <taxon>Tracheophyta</taxon>
        <taxon>Lycopodiopsida</taxon>
        <taxon>Selaginellales</taxon>
        <taxon>Selaginellaceae</taxon>
        <taxon>Selaginella</taxon>
    </lineage>
</organism>
<dbReference type="InterPro" id="IPR001611">
    <property type="entry name" value="Leu-rich_rpt"/>
</dbReference>
<keyword evidence="11 16" id="KW-0067">ATP-binding</keyword>
<keyword evidence="4" id="KW-0433">Leucine-rich repeat</keyword>
<keyword evidence="13 17" id="KW-0472">Membrane</keyword>
<feature type="transmembrane region" description="Helical" evidence="17">
    <location>
        <begin position="528"/>
        <end position="552"/>
    </location>
</feature>
<keyword evidence="14" id="KW-0675">Receptor</keyword>
<keyword evidence="10" id="KW-0418">Kinase</keyword>
<dbReference type="Gramene" id="EFJ36046">
    <property type="protein sequence ID" value="EFJ36046"/>
    <property type="gene ID" value="SELMODRAFT_438263"/>
</dbReference>
<dbReference type="EMBL" id="GL377567">
    <property type="protein sequence ID" value="EFJ36046.1"/>
    <property type="molecule type" value="Genomic_DNA"/>
</dbReference>
<evidence type="ECO:0000256" key="1">
    <source>
        <dbReference type="ARBA" id="ARBA00004479"/>
    </source>
</evidence>
<dbReference type="eggNOG" id="ENOG502RFYK">
    <property type="taxonomic scope" value="Eukaryota"/>
</dbReference>
<dbReference type="AlphaFoldDB" id="D8QVF1"/>